<gene>
    <name evidence="3" type="ORF">C8N25_101238</name>
</gene>
<evidence type="ECO:0000313" key="3">
    <source>
        <dbReference type="EMBL" id="REG94411.1"/>
    </source>
</evidence>
<name>A0A3E0E863_9BACT</name>
<dbReference type="InterPro" id="IPR011059">
    <property type="entry name" value="Metal-dep_hydrolase_composite"/>
</dbReference>
<dbReference type="SUPFAM" id="SSF51556">
    <property type="entry name" value="Metallo-dependent hydrolases"/>
    <property type="match status" value="1"/>
</dbReference>
<dbReference type="InterPro" id="IPR051781">
    <property type="entry name" value="Metallo-dep_Hydrolase"/>
</dbReference>
<evidence type="ECO:0000256" key="1">
    <source>
        <dbReference type="SAM" id="SignalP"/>
    </source>
</evidence>
<dbReference type="EMBL" id="QUNF01000001">
    <property type="protein sequence ID" value="REG94411.1"/>
    <property type="molecule type" value="Genomic_DNA"/>
</dbReference>
<comment type="caution">
    <text evidence="3">The sequence shown here is derived from an EMBL/GenBank/DDBJ whole genome shotgun (WGS) entry which is preliminary data.</text>
</comment>
<dbReference type="InterPro" id="IPR032466">
    <property type="entry name" value="Metal_Hydrolase"/>
</dbReference>
<dbReference type="GO" id="GO:0016810">
    <property type="term" value="F:hydrolase activity, acting on carbon-nitrogen (but not peptide) bonds"/>
    <property type="evidence" value="ECO:0007669"/>
    <property type="project" value="InterPro"/>
</dbReference>
<evidence type="ECO:0000259" key="2">
    <source>
        <dbReference type="Pfam" id="PF01979"/>
    </source>
</evidence>
<dbReference type="PANTHER" id="PTHR43135:SF3">
    <property type="entry name" value="ALPHA-D-RIBOSE 1-METHYLPHOSPHONATE 5-TRIPHOSPHATE DIPHOSPHATASE"/>
    <property type="match status" value="1"/>
</dbReference>
<dbReference type="Gene3D" id="2.30.40.10">
    <property type="entry name" value="Urease, subunit C, domain 1"/>
    <property type="match status" value="2"/>
</dbReference>
<sequence>MKKRILLLAIFSFYLSLPSFSQIESAPDRDEGDGQYGRLILRGVILIDGTGAPPVGPVDIVVEKDRIAQIQVVGYPGMPINENRRPKAGPDDKVYELEGHYLLPGFIDSHGHIGGQGQGTPAEYVFKLWMAHGITTIRDPSAGNGLDWVLDQKKRSAANEITAPRILAYTSFGQGAKAPITTAEQAKAWVTQNAINGADGIKFFGANPEVMEAAISENKRIGLRSAMHHQQLDVARWNVMNSAKAGLTSMEHWYGLPEALFENRTIQDFRLDYNYQNEQHRFGEAGKLWKQAAIPGSDHWNKVMDELLALDFTLDPTFNIYEANRDMMRARTAEWHDVYTLPSLWRFYAPSRQSHGSYWFDWTTEEEVQWKENYRLWMTFVNEYKNKGGRVTAGSDSGFIYQLYGFAYIRELELLREAGFHPLEVLRSATLYGAELLGMEKEIGSVEVGKLADFVILEENPLQNLKVLYGTGAIRIDENNKPTRVGGVKYTVKDGIVYDAKKLLEDVKAIVDKQKAEEGYTITQPGLDW</sequence>
<protein>
    <submittedName>
        <fullName evidence="3">Amidohydrolase family protein</fullName>
    </submittedName>
</protein>
<organism evidence="3 4">
    <name type="scientific">Algoriphagus antarcticus</name>
    <dbReference type="NCBI Taxonomy" id="238540"/>
    <lineage>
        <taxon>Bacteria</taxon>
        <taxon>Pseudomonadati</taxon>
        <taxon>Bacteroidota</taxon>
        <taxon>Cytophagia</taxon>
        <taxon>Cytophagales</taxon>
        <taxon>Cyclobacteriaceae</taxon>
        <taxon>Algoriphagus</taxon>
    </lineage>
</organism>
<proteinExistence type="predicted"/>
<dbReference type="OrthoDB" id="9797498at2"/>
<dbReference type="Gene3D" id="3.30.110.90">
    <property type="entry name" value="Amidohydrolase"/>
    <property type="match status" value="1"/>
</dbReference>
<accession>A0A3E0E863</accession>
<dbReference type="RefSeq" id="WP_086540797.1">
    <property type="nucleotide sequence ID" value="NZ_MSSW01000012.1"/>
</dbReference>
<reference evidence="3 4" key="1">
    <citation type="submission" date="2018-08" db="EMBL/GenBank/DDBJ databases">
        <title>Genomic Encyclopedia of Archaeal and Bacterial Type Strains, Phase II (KMG-II): from individual species to whole genera.</title>
        <authorList>
            <person name="Goeker M."/>
        </authorList>
    </citation>
    <scope>NUCLEOTIDE SEQUENCE [LARGE SCALE GENOMIC DNA]</scope>
    <source>
        <strain evidence="3 4">DSM 15986</strain>
    </source>
</reference>
<dbReference type="Pfam" id="PF01979">
    <property type="entry name" value="Amidohydro_1"/>
    <property type="match status" value="1"/>
</dbReference>
<dbReference type="Gene3D" id="3.40.50.10910">
    <property type="entry name" value="Amidohydrolase"/>
    <property type="match status" value="1"/>
</dbReference>
<dbReference type="Gene3D" id="3.20.20.140">
    <property type="entry name" value="Metal-dependent hydrolases"/>
    <property type="match status" value="1"/>
</dbReference>
<dbReference type="Proteomes" id="UP000256405">
    <property type="component" value="Unassembled WGS sequence"/>
</dbReference>
<dbReference type="AlphaFoldDB" id="A0A3E0E863"/>
<dbReference type="PANTHER" id="PTHR43135">
    <property type="entry name" value="ALPHA-D-RIBOSE 1-METHYLPHOSPHONATE 5-TRIPHOSPHATE DIPHOSPHATASE"/>
    <property type="match status" value="1"/>
</dbReference>
<dbReference type="SUPFAM" id="SSF51338">
    <property type="entry name" value="Composite domain of metallo-dependent hydrolases"/>
    <property type="match status" value="1"/>
</dbReference>
<keyword evidence="3" id="KW-0378">Hydrolase</keyword>
<feature type="chain" id="PRO_5017650438" evidence="1">
    <location>
        <begin position="22"/>
        <end position="529"/>
    </location>
</feature>
<dbReference type="Gene3D" id="1.20.58.520">
    <property type="entry name" value="Amidohydrolase"/>
    <property type="match status" value="1"/>
</dbReference>
<keyword evidence="1" id="KW-0732">Signal</keyword>
<feature type="signal peptide" evidence="1">
    <location>
        <begin position="1"/>
        <end position="21"/>
    </location>
</feature>
<evidence type="ECO:0000313" key="4">
    <source>
        <dbReference type="Proteomes" id="UP000256405"/>
    </source>
</evidence>
<dbReference type="InterPro" id="IPR006680">
    <property type="entry name" value="Amidohydro-rel"/>
</dbReference>
<feature type="domain" description="Amidohydrolase-related" evidence="2">
    <location>
        <begin position="384"/>
        <end position="495"/>
    </location>
</feature>
<keyword evidence="4" id="KW-1185">Reference proteome</keyword>